<evidence type="ECO:0000256" key="2">
    <source>
        <dbReference type="ARBA" id="ARBA00022692"/>
    </source>
</evidence>
<dbReference type="OrthoDB" id="2830640at2759"/>
<reference evidence="6" key="1">
    <citation type="submission" date="2019-06" db="EMBL/GenBank/DDBJ databases">
        <authorList>
            <person name="Gan P."/>
            <person name="Shirasu K."/>
        </authorList>
    </citation>
    <scope>NUCLEOTIDE SEQUENCE [LARGE SCALE GENOMIC DNA]</scope>
    <source>
        <strain evidence="6">CAD2</strain>
    </source>
</reference>
<name>A0A9P5K7G0_COLSI</name>
<comment type="subcellular location">
    <subcellularLocation>
        <location evidence="1">Membrane</location>
        <topology evidence="1">Multi-pass membrane protein</topology>
    </subcellularLocation>
</comment>
<dbReference type="Gene3D" id="1.20.58.340">
    <property type="entry name" value="Magnesium transport protein CorA, transmembrane region"/>
    <property type="match status" value="1"/>
</dbReference>
<evidence type="ECO:0000313" key="6">
    <source>
        <dbReference type="EMBL" id="KAF4861935.1"/>
    </source>
</evidence>
<keyword evidence="4 5" id="KW-0472">Membrane</keyword>
<feature type="transmembrane region" description="Helical" evidence="5">
    <location>
        <begin position="250"/>
        <end position="272"/>
    </location>
</feature>
<evidence type="ECO:0000256" key="5">
    <source>
        <dbReference type="SAM" id="Phobius"/>
    </source>
</evidence>
<dbReference type="InterPro" id="IPR045863">
    <property type="entry name" value="CorA_TM1_TM2"/>
</dbReference>
<dbReference type="EMBL" id="QPMT01000009">
    <property type="protein sequence ID" value="KAF4861935.1"/>
    <property type="molecule type" value="Genomic_DNA"/>
</dbReference>
<keyword evidence="2 5" id="KW-0812">Transmembrane</keyword>
<feature type="transmembrane region" description="Helical" evidence="5">
    <location>
        <begin position="284"/>
        <end position="305"/>
    </location>
</feature>
<dbReference type="Proteomes" id="UP000711996">
    <property type="component" value="Unassembled WGS sequence"/>
</dbReference>
<keyword evidence="3 5" id="KW-1133">Transmembrane helix</keyword>
<evidence type="ECO:0000313" key="7">
    <source>
        <dbReference type="Proteomes" id="UP000711996"/>
    </source>
</evidence>
<protein>
    <submittedName>
        <fullName evidence="6">Uncharacterized protein</fullName>
    </submittedName>
</protein>
<dbReference type="GO" id="GO:0016020">
    <property type="term" value="C:membrane"/>
    <property type="evidence" value="ECO:0007669"/>
    <property type="project" value="UniProtKB-SubCell"/>
</dbReference>
<evidence type="ECO:0000256" key="4">
    <source>
        <dbReference type="ARBA" id="ARBA00023136"/>
    </source>
</evidence>
<dbReference type="AlphaFoldDB" id="A0A9P5K7G0"/>
<proteinExistence type="predicted"/>
<accession>A0A9P5K7G0</accession>
<dbReference type="SUPFAM" id="SSF144083">
    <property type="entry name" value="Magnesium transport protein CorA, transmembrane region"/>
    <property type="match status" value="1"/>
</dbReference>
<evidence type="ECO:0000256" key="1">
    <source>
        <dbReference type="ARBA" id="ARBA00004141"/>
    </source>
</evidence>
<evidence type="ECO:0000256" key="3">
    <source>
        <dbReference type="ARBA" id="ARBA00022989"/>
    </source>
</evidence>
<organism evidence="6 7">
    <name type="scientific">Colletotrichum siamense</name>
    <name type="common">Anthracnose fungus</name>
    <dbReference type="NCBI Taxonomy" id="690259"/>
    <lineage>
        <taxon>Eukaryota</taxon>
        <taxon>Fungi</taxon>
        <taxon>Dikarya</taxon>
        <taxon>Ascomycota</taxon>
        <taxon>Pezizomycotina</taxon>
        <taxon>Sordariomycetes</taxon>
        <taxon>Hypocreomycetidae</taxon>
        <taxon>Glomerellales</taxon>
        <taxon>Glomerellaceae</taxon>
        <taxon>Colletotrichum</taxon>
        <taxon>Colletotrichum gloeosporioides species complex</taxon>
    </lineage>
</organism>
<comment type="caution">
    <text evidence="6">The sequence shown here is derived from an EMBL/GenBank/DDBJ whole genome shotgun (WGS) entry which is preliminary data.</text>
</comment>
<gene>
    <name evidence="6" type="ORF">CGCSCA2_v004058</name>
</gene>
<sequence>MLNGNDPHLQIVCGKHDMRKKNKTRGWQLVLSYSFERRQVTAFVKGTPTSIISDSIDDLENCANEASRPLLFPVIILSHLISMKTELDQRESRSLITRLEHAISVVEATAREPSYYEDGMIDFRAVARDLTECHRLVLHKRPALWFKILGAMEDAMQSFWTNIPSNEKTEDMRRLHSSLQDRLSLQRARLVGLDSYTSVSIERLDIQRSMVSFITAEIAQNDSKLNLQIAGDQRQLSNDSKSDSKAMKALSLLGATFLPGTFLASIFSMNFFDFQEGSSLSPKIWIYFALTIPLTVLVLLGWFLWEHNRKQTKESRLPAFGIRRTATEMAILSELRQA</sequence>
<keyword evidence="7" id="KW-1185">Reference proteome</keyword>